<dbReference type="PROSITE" id="PS51186">
    <property type="entry name" value="GNAT"/>
    <property type="match status" value="1"/>
</dbReference>
<reference evidence="4 5" key="1">
    <citation type="journal article" date="2019" name="Int. J. Syst. Evol. Microbiol.">
        <title>The Global Catalogue of Microorganisms (GCM) 10K type strain sequencing project: providing services to taxonomists for standard genome sequencing and annotation.</title>
        <authorList>
            <consortium name="The Broad Institute Genomics Platform"/>
            <consortium name="The Broad Institute Genome Sequencing Center for Infectious Disease"/>
            <person name="Wu L."/>
            <person name="Ma J."/>
        </authorList>
    </citation>
    <scope>NUCLEOTIDE SEQUENCE [LARGE SCALE GENOMIC DNA]</scope>
    <source>
        <strain evidence="4 5">JCM 14046</strain>
    </source>
</reference>
<feature type="domain" description="N-acetyltransferase" evidence="3">
    <location>
        <begin position="5"/>
        <end position="157"/>
    </location>
</feature>
<proteinExistence type="predicted"/>
<dbReference type="SUPFAM" id="SSF55729">
    <property type="entry name" value="Acyl-CoA N-acyltransferases (Nat)"/>
    <property type="match status" value="1"/>
</dbReference>
<comment type="caution">
    <text evidence="4">The sequence shown here is derived from an EMBL/GenBank/DDBJ whole genome shotgun (WGS) entry which is preliminary data.</text>
</comment>
<dbReference type="Gene3D" id="3.40.630.30">
    <property type="match status" value="1"/>
</dbReference>
<dbReference type="PANTHER" id="PTHR43877:SF5">
    <property type="entry name" value="BLL8307 PROTEIN"/>
    <property type="match status" value="1"/>
</dbReference>
<evidence type="ECO:0000256" key="2">
    <source>
        <dbReference type="ARBA" id="ARBA00023315"/>
    </source>
</evidence>
<dbReference type="Pfam" id="PF00583">
    <property type="entry name" value="Acetyltransf_1"/>
    <property type="match status" value="1"/>
</dbReference>
<evidence type="ECO:0000313" key="5">
    <source>
        <dbReference type="Proteomes" id="UP001501612"/>
    </source>
</evidence>
<dbReference type="InterPro" id="IPR050832">
    <property type="entry name" value="Bact_Acetyltransf"/>
</dbReference>
<dbReference type="PANTHER" id="PTHR43877">
    <property type="entry name" value="AMINOALKYLPHOSPHONATE N-ACETYLTRANSFERASE-RELATED-RELATED"/>
    <property type="match status" value="1"/>
</dbReference>
<name>A0ABN2PG73_9ACTN</name>
<keyword evidence="2" id="KW-0012">Acyltransferase</keyword>
<protein>
    <submittedName>
        <fullName evidence="4">GNAT family N-acetyltransferase</fullName>
    </submittedName>
</protein>
<keyword evidence="1" id="KW-0808">Transferase</keyword>
<dbReference type="InterPro" id="IPR000182">
    <property type="entry name" value="GNAT_dom"/>
</dbReference>
<evidence type="ECO:0000313" key="4">
    <source>
        <dbReference type="EMBL" id="GAA1920984.1"/>
    </source>
</evidence>
<dbReference type="RefSeq" id="WP_344007314.1">
    <property type="nucleotide sequence ID" value="NZ_BAAAMY010000005.1"/>
</dbReference>
<dbReference type="Proteomes" id="UP001501612">
    <property type="component" value="Unassembled WGS sequence"/>
</dbReference>
<organism evidence="4 5">
    <name type="scientific">Nocardioides lentus</name>
    <dbReference type="NCBI Taxonomy" id="338077"/>
    <lineage>
        <taxon>Bacteria</taxon>
        <taxon>Bacillati</taxon>
        <taxon>Actinomycetota</taxon>
        <taxon>Actinomycetes</taxon>
        <taxon>Propionibacteriales</taxon>
        <taxon>Nocardioidaceae</taxon>
        <taxon>Nocardioides</taxon>
    </lineage>
</organism>
<dbReference type="InterPro" id="IPR016181">
    <property type="entry name" value="Acyl_CoA_acyltransferase"/>
</dbReference>
<keyword evidence="5" id="KW-1185">Reference proteome</keyword>
<dbReference type="CDD" id="cd04301">
    <property type="entry name" value="NAT_SF"/>
    <property type="match status" value="1"/>
</dbReference>
<dbReference type="EMBL" id="BAAAMY010000005">
    <property type="protein sequence ID" value="GAA1920984.1"/>
    <property type="molecule type" value="Genomic_DNA"/>
</dbReference>
<evidence type="ECO:0000256" key="1">
    <source>
        <dbReference type="ARBA" id="ARBA00022679"/>
    </source>
</evidence>
<accession>A0ABN2PG73</accession>
<gene>
    <name evidence="4" type="ORF">GCM10009737_23150</name>
</gene>
<evidence type="ECO:0000259" key="3">
    <source>
        <dbReference type="PROSITE" id="PS51186"/>
    </source>
</evidence>
<sequence>MSEDLRIEPADRDDPDLRQLVTDHLADMVATTPDPASRHALDHDDLFGPAVAVWVARLDGRVAGCGALAELTPDSGELKAMRTTVEARGHGVGTAVLRHLLDEARGRGYRAVHLETGAQDFFAPARRLYEAHGFVATGPFGTYVEDPASVFMRLDLAL</sequence>